<feature type="domain" description="FAD-dependent oxidoreductase 2 FAD-binding" evidence="5">
    <location>
        <begin position="14"/>
        <end position="553"/>
    </location>
</feature>
<evidence type="ECO:0000256" key="1">
    <source>
        <dbReference type="ARBA" id="ARBA00001974"/>
    </source>
</evidence>
<dbReference type="Pfam" id="PF00890">
    <property type="entry name" value="FAD_binding_2"/>
    <property type="match status" value="1"/>
</dbReference>
<dbReference type="SUPFAM" id="SSF56425">
    <property type="entry name" value="Succinate dehydrogenase/fumarate reductase flavoprotein, catalytic domain"/>
    <property type="match status" value="1"/>
</dbReference>
<evidence type="ECO:0000313" key="7">
    <source>
        <dbReference type="Proteomes" id="UP001321520"/>
    </source>
</evidence>
<evidence type="ECO:0000256" key="2">
    <source>
        <dbReference type="ARBA" id="ARBA00022630"/>
    </source>
</evidence>
<dbReference type="InterPro" id="IPR027477">
    <property type="entry name" value="Succ_DH/fumarate_Rdtase_cat_sf"/>
</dbReference>
<organism evidence="6 7">
    <name type="scientific">Microbulbifer spongiae</name>
    <dbReference type="NCBI Taxonomy" id="2944933"/>
    <lineage>
        <taxon>Bacteria</taxon>
        <taxon>Pseudomonadati</taxon>
        <taxon>Pseudomonadota</taxon>
        <taxon>Gammaproteobacteria</taxon>
        <taxon>Cellvibrionales</taxon>
        <taxon>Microbulbiferaceae</taxon>
        <taxon>Microbulbifer</taxon>
    </lineage>
</organism>
<reference evidence="6 7" key="1">
    <citation type="submission" date="2022-05" db="EMBL/GenBank/DDBJ databases">
        <title>Microbulbifer sp. nov., isolated from sponge.</title>
        <authorList>
            <person name="Gao L."/>
        </authorList>
    </citation>
    <scope>NUCLEOTIDE SEQUENCE [LARGE SCALE GENOMIC DNA]</scope>
    <source>
        <strain evidence="6 7">MI-G</strain>
    </source>
</reference>
<keyword evidence="2" id="KW-0285">Flavoprotein</keyword>
<keyword evidence="7" id="KW-1185">Reference proteome</keyword>
<dbReference type="EMBL" id="CP098023">
    <property type="protein sequence ID" value="WKD49023.1"/>
    <property type="molecule type" value="Genomic_DNA"/>
</dbReference>
<dbReference type="PANTHER" id="PTHR43400">
    <property type="entry name" value="FUMARATE REDUCTASE"/>
    <property type="match status" value="1"/>
</dbReference>
<evidence type="ECO:0000256" key="3">
    <source>
        <dbReference type="ARBA" id="ARBA00022827"/>
    </source>
</evidence>
<dbReference type="Gene3D" id="3.90.700.10">
    <property type="entry name" value="Succinate dehydrogenase/fumarate reductase flavoprotein, catalytic domain"/>
    <property type="match status" value="1"/>
</dbReference>
<dbReference type="InterPro" id="IPR036188">
    <property type="entry name" value="FAD/NAD-bd_sf"/>
</dbReference>
<dbReference type="Gene3D" id="3.50.50.60">
    <property type="entry name" value="FAD/NAD(P)-binding domain"/>
    <property type="match status" value="2"/>
</dbReference>
<keyword evidence="3" id="KW-0274">FAD</keyword>
<proteinExistence type="predicted"/>
<dbReference type="SUPFAM" id="SSF51905">
    <property type="entry name" value="FAD/NAD(P)-binding domain"/>
    <property type="match status" value="1"/>
</dbReference>
<dbReference type="InterPro" id="IPR003953">
    <property type="entry name" value="FAD-dep_OxRdtase_2_FAD-bd"/>
</dbReference>
<keyword evidence="4" id="KW-0560">Oxidoreductase</keyword>
<dbReference type="InterPro" id="IPR050315">
    <property type="entry name" value="FAD-oxidoreductase_2"/>
</dbReference>
<sequence>MTEQQNNQWDESVDVLVVGTGNGGLTSALCNKLMGAGDVLIIEKSMKIGGTSATSGGGIWIPCSHYAKQAGAEDTLSEAQEYLDQTLAGEDVPSKLVRSYLENGPRMLKFLHDKTLVRYESLAQYPDYYSTLPGAKQGHRSLEPTPINASELGEDYRKLTYTHHMMRLFGVIHFTQAEAHLLMLKLPGYHKMLRRMIWDYISDIPWRLKSRISRRLCCGSAGIARLYLSIKQVGIPIWFSSPMSRLVEQGGRIVGVEVNRDGRLTRIQTRKAVVLAAGGFEKNQKMRDQYLPKPTNTEWSAGTTGSTGDAITAGINLGAVTRLMGNAWWCTTLCVPDEPAPRLSIMEKSFPGSCVVNKAGHRFANESQNYMAFQKAQFKAHSDDTPCAPAFHIFDTRFRRNYMAGPLMTKSSKPDWSIPRKWYDMGFVGKASTIAELAVQMGIDPKGLATTIEKMNRFAVTGIDEDFHRGEADYDRYYADPKIKPNPCLASIDEAPFYAMRIEAGDFGTAGGLSTNADAQVLREDGSTIDGLYAIGNCAAAILPTYPGPGSTLGPAMTMGYQAAKKITGYTE</sequence>
<accession>A0ABY9EAA2</accession>
<evidence type="ECO:0000313" key="6">
    <source>
        <dbReference type="EMBL" id="WKD49023.1"/>
    </source>
</evidence>
<dbReference type="PANTHER" id="PTHR43400:SF10">
    <property type="entry name" value="3-OXOSTEROID 1-DEHYDROGENASE"/>
    <property type="match status" value="1"/>
</dbReference>
<comment type="cofactor">
    <cofactor evidence="1">
        <name>FAD</name>
        <dbReference type="ChEBI" id="CHEBI:57692"/>
    </cofactor>
</comment>
<evidence type="ECO:0000259" key="5">
    <source>
        <dbReference type="Pfam" id="PF00890"/>
    </source>
</evidence>
<gene>
    <name evidence="6" type="ORF">M8T91_14130</name>
</gene>
<protein>
    <submittedName>
        <fullName evidence="6">FAD-binding protein</fullName>
    </submittedName>
</protein>
<evidence type="ECO:0000256" key="4">
    <source>
        <dbReference type="ARBA" id="ARBA00023002"/>
    </source>
</evidence>
<name>A0ABY9EAA2_9GAMM</name>
<dbReference type="Proteomes" id="UP001321520">
    <property type="component" value="Chromosome"/>
</dbReference>
<dbReference type="RefSeq" id="WP_301414809.1">
    <property type="nucleotide sequence ID" value="NZ_CP098023.1"/>
</dbReference>